<evidence type="ECO:0000313" key="2">
    <source>
        <dbReference type="Proteomes" id="UP000186385"/>
    </source>
</evidence>
<protein>
    <submittedName>
        <fullName evidence="1">Uncharacterized protein</fullName>
    </submittedName>
</protein>
<proteinExistence type="predicted"/>
<dbReference type="STRING" id="1017273.SAMN05443094_104151"/>
<accession>A0A1N6WFV3</accession>
<reference evidence="1 2" key="1">
    <citation type="submission" date="2017-01" db="EMBL/GenBank/DDBJ databases">
        <authorList>
            <person name="Mah S.A."/>
            <person name="Swanson W.J."/>
            <person name="Moy G.W."/>
            <person name="Vacquier V.D."/>
        </authorList>
    </citation>
    <scope>NUCLEOTIDE SEQUENCE [LARGE SCALE GENOMIC DNA]</scope>
    <source>
        <strain evidence="1 2">NIO-1016</strain>
    </source>
</reference>
<dbReference type="AlphaFoldDB" id="A0A1N6WFV3"/>
<dbReference type="Proteomes" id="UP000186385">
    <property type="component" value="Unassembled WGS sequence"/>
</dbReference>
<gene>
    <name evidence="1" type="ORF">SAMN05443094_104151</name>
</gene>
<organism evidence="1 2">
    <name type="scientific">Domibacillus enclensis</name>
    <dbReference type="NCBI Taxonomy" id="1017273"/>
    <lineage>
        <taxon>Bacteria</taxon>
        <taxon>Bacillati</taxon>
        <taxon>Bacillota</taxon>
        <taxon>Bacilli</taxon>
        <taxon>Bacillales</taxon>
        <taxon>Bacillaceae</taxon>
        <taxon>Domibacillus</taxon>
    </lineage>
</organism>
<sequence>MEHKMAIPDFIRQMSKSNDEYIRWVKGYFKSSHPHLKLVRIEKKVGILVKKE</sequence>
<dbReference type="EMBL" id="FTLX01000004">
    <property type="protein sequence ID" value="SIQ88918.1"/>
    <property type="molecule type" value="Genomic_DNA"/>
</dbReference>
<evidence type="ECO:0000313" key="1">
    <source>
        <dbReference type="EMBL" id="SIQ88918.1"/>
    </source>
</evidence>
<dbReference type="RefSeq" id="WP_156149415.1">
    <property type="nucleotide sequence ID" value="NZ_FTLX01000004.1"/>
</dbReference>
<name>A0A1N6WFV3_9BACI</name>